<dbReference type="InterPro" id="IPR007122">
    <property type="entry name" value="Villin/Gelsolin"/>
</dbReference>
<dbReference type="InterPro" id="IPR003128">
    <property type="entry name" value="Villin_headpiece"/>
</dbReference>
<accession>N6UDQ7</accession>
<name>N6UDQ7_DENPD</name>
<reference evidence="6" key="1">
    <citation type="journal article" date="2013" name="Genome Biol.">
        <title>Draft genome of the mountain pine beetle, Dendroctonus ponderosae Hopkins, a major forest pest.</title>
        <authorList>
            <person name="Keeling C.I."/>
            <person name="Yuen M.M."/>
            <person name="Liao N.Y."/>
            <person name="Docking T.R."/>
            <person name="Chan S.K."/>
            <person name="Taylor G.A."/>
            <person name="Palmquist D.L."/>
            <person name="Jackman S.D."/>
            <person name="Nguyen A."/>
            <person name="Li M."/>
            <person name="Henderson H."/>
            <person name="Janes J.K."/>
            <person name="Zhao Y."/>
            <person name="Pandoh P."/>
            <person name="Moore R."/>
            <person name="Sperling F.A."/>
            <person name="Huber D.P."/>
            <person name="Birol I."/>
            <person name="Jones S.J."/>
            <person name="Bohlmann J."/>
        </authorList>
    </citation>
    <scope>NUCLEOTIDE SEQUENCE</scope>
</reference>
<evidence type="ECO:0000256" key="3">
    <source>
        <dbReference type="ARBA" id="ARBA00022737"/>
    </source>
</evidence>
<dbReference type="SUPFAM" id="SSF47050">
    <property type="entry name" value="VHP, Villin headpiece domain"/>
    <property type="match status" value="1"/>
</dbReference>
<feature type="compositionally biased region" description="Polar residues" evidence="5">
    <location>
        <begin position="722"/>
        <end position="737"/>
    </location>
</feature>
<sequence>MNVLALTKDQYGTFYDTESYIIYAASQYGQSSGIDSVTRDIKGKEIEYHIHFWLGQNTTPEKSGVAAYKTVELDSMLNCSTTQHRETQENESDRFLSYFKTGYRILKPAIIQNGNKQLPKLYRVKGKCTPALIEMNSVSWENFRSSDVFIIKAPQTVFVWVGRAANVEEKRHATIISQEMKDQYKIPNVVFVDDGYEKTIDSDIQKQFSKYLPLEKRVVLPDNGNENGESGNPKYNLRLYKCSENNGKYRVAEVRSGPLNCTDLNSDVGITFYIYKDVYIVDQEINGIWVWVGKRVNEKEKNEALRNARGFVKKKKYPGNTKVTRVVDGLEPIEFKVLFKLWKTELPKGKVAKTPLLISKFDPIIMEDRPSLAAETQLIDDGSGGMTLWRIKNTRIVEVPKERHGCFFSGDCYITLYSYHTSSEEKHLLYCWIGSYASQEEINITTSKLTEIDDELGQLGFQCRIIQGRETAHFLQLFKGKLTIFKGKGVDFDDSGMNLKNPNQYLLQVFGSTTYSAKAEQVDSAVSSLNSNSCFVFRRGKKYYVWCGNYSTGDQREMAKGFAGKDFELLLEGKEKSDFFTFLGGPGSYQSQMVRNDFDIRPPRLFFCNSSKKFSVTEILFFQQKDLLPENVMLLDTSYALYIWIGKLSTREDQRLSIQTALQYLQNDPSDRDMNMTIIHIKQGKETPTFIGFFPAWDRKLWKYYRTFSKIRQEIELKNTDQKPQNGHQSRNNTSDNGDFDHYEKYPINILKEPNDRLPASIDSLNKELHLTHDDFVSLFNMTYVEFEKLPRWKKQEMKKKVGLF</sequence>
<dbReference type="InterPro" id="IPR007123">
    <property type="entry name" value="Gelsolin-like_dom"/>
</dbReference>
<dbReference type="CDD" id="cd11293">
    <property type="entry name" value="gelsolin_S4_like"/>
    <property type="match status" value="1"/>
</dbReference>
<feature type="region of interest" description="Disordered" evidence="5">
    <location>
        <begin position="716"/>
        <end position="741"/>
    </location>
</feature>
<dbReference type="GO" id="GO:0051015">
    <property type="term" value="F:actin filament binding"/>
    <property type="evidence" value="ECO:0007669"/>
    <property type="project" value="InterPro"/>
</dbReference>
<evidence type="ECO:0000313" key="6">
    <source>
        <dbReference type="EMBL" id="ENN78761.1"/>
    </source>
</evidence>
<dbReference type="Pfam" id="PF02209">
    <property type="entry name" value="VHP"/>
    <property type="match status" value="1"/>
</dbReference>
<feature type="non-terminal residue" evidence="6">
    <location>
        <position position="1"/>
    </location>
</feature>
<dbReference type="SMART" id="SM00262">
    <property type="entry name" value="GEL"/>
    <property type="match status" value="6"/>
</dbReference>
<keyword evidence="3" id="KW-0677">Repeat</keyword>
<dbReference type="PANTHER" id="PTHR11977:SF137">
    <property type="entry name" value="VILLIN-LIKE PROTEIN QUAIL"/>
    <property type="match status" value="1"/>
</dbReference>
<dbReference type="GO" id="GO:0008154">
    <property type="term" value="P:actin polymerization or depolymerization"/>
    <property type="evidence" value="ECO:0007669"/>
    <property type="project" value="TreeGrafter"/>
</dbReference>
<dbReference type="OMA" id="LIFVWIG"/>
<dbReference type="PRINTS" id="PR00597">
    <property type="entry name" value="GELSOLIN"/>
</dbReference>
<dbReference type="Pfam" id="PF00626">
    <property type="entry name" value="Gelsolin"/>
    <property type="match status" value="5"/>
</dbReference>
<dbReference type="GO" id="GO:0015629">
    <property type="term" value="C:actin cytoskeleton"/>
    <property type="evidence" value="ECO:0007669"/>
    <property type="project" value="TreeGrafter"/>
</dbReference>
<dbReference type="Gene3D" id="1.10.950.10">
    <property type="entry name" value="Villin headpiece domain"/>
    <property type="match status" value="1"/>
</dbReference>
<dbReference type="InterPro" id="IPR036886">
    <property type="entry name" value="Villin_headpiece_dom_sf"/>
</dbReference>
<gene>
    <name evidence="6" type="ORF">YQE_04785</name>
</gene>
<dbReference type="GO" id="GO:0051693">
    <property type="term" value="P:actin filament capping"/>
    <property type="evidence" value="ECO:0007669"/>
    <property type="project" value="UniProtKB-KW"/>
</dbReference>
<dbReference type="PROSITE" id="PS51089">
    <property type="entry name" value="HP"/>
    <property type="match status" value="1"/>
</dbReference>
<organism evidence="6">
    <name type="scientific">Dendroctonus ponderosae</name>
    <name type="common">Mountain pine beetle</name>
    <dbReference type="NCBI Taxonomy" id="77166"/>
    <lineage>
        <taxon>Eukaryota</taxon>
        <taxon>Metazoa</taxon>
        <taxon>Ecdysozoa</taxon>
        <taxon>Arthropoda</taxon>
        <taxon>Hexapoda</taxon>
        <taxon>Insecta</taxon>
        <taxon>Pterygota</taxon>
        <taxon>Neoptera</taxon>
        <taxon>Endopterygota</taxon>
        <taxon>Coleoptera</taxon>
        <taxon>Polyphaga</taxon>
        <taxon>Cucujiformia</taxon>
        <taxon>Curculionidae</taxon>
        <taxon>Scolytinae</taxon>
        <taxon>Dendroctonus</taxon>
    </lineage>
</organism>
<dbReference type="InterPro" id="IPR029006">
    <property type="entry name" value="ADF-H/Gelsolin-like_dom_sf"/>
</dbReference>
<dbReference type="SUPFAM" id="SSF55753">
    <property type="entry name" value="Actin depolymerizing proteins"/>
    <property type="match status" value="6"/>
</dbReference>
<evidence type="ECO:0000256" key="4">
    <source>
        <dbReference type="ARBA" id="ARBA00023203"/>
    </source>
</evidence>
<protein>
    <submittedName>
        <fullName evidence="6">Uncharacterized protein</fullName>
    </submittedName>
</protein>
<dbReference type="GO" id="GO:0005737">
    <property type="term" value="C:cytoplasm"/>
    <property type="evidence" value="ECO:0007669"/>
    <property type="project" value="TreeGrafter"/>
</dbReference>
<evidence type="ECO:0000256" key="1">
    <source>
        <dbReference type="ARBA" id="ARBA00008418"/>
    </source>
</evidence>
<proteinExistence type="inferred from homology"/>
<evidence type="ECO:0000256" key="2">
    <source>
        <dbReference type="ARBA" id="ARBA00022467"/>
    </source>
</evidence>
<dbReference type="FunFam" id="3.40.20.10:FF:000005">
    <property type="entry name" value="Gelsolin"/>
    <property type="match status" value="1"/>
</dbReference>
<dbReference type="Gene3D" id="3.40.20.10">
    <property type="entry name" value="Severin"/>
    <property type="match status" value="6"/>
</dbReference>
<dbReference type="EMBL" id="KB740839">
    <property type="protein sequence ID" value="ENN78761.1"/>
    <property type="molecule type" value="Genomic_DNA"/>
</dbReference>
<keyword evidence="4" id="KW-0009">Actin-binding</keyword>
<dbReference type="OrthoDB" id="6375767at2759"/>
<dbReference type="AlphaFoldDB" id="N6UDQ7"/>
<keyword evidence="2" id="KW-0117">Actin capping</keyword>
<evidence type="ECO:0000256" key="5">
    <source>
        <dbReference type="SAM" id="MobiDB-lite"/>
    </source>
</evidence>
<dbReference type="PANTHER" id="PTHR11977">
    <property type="entry name" value="VILLIN"/>
    <property type="match status" value="1"/>
</dbReference>
<dbReference type="SMART" id="SM00153">
    <property type="entry name" value="VHP"/>
    <property type="match status" value="1"/>
</dbReference>
<comment type="similarity">
    <text evidence="1">Belongs to the villin/gelsolin family.</text>
</comment>
<dbReference type="HOGENOM" id="CLU_002568_3_1_1"/>